<evidence type="ECO:0000313" key="1">
    <source>
        <dbReference type="EMBL" id="AQS89234.1"/>
    </source>
</evidence>
<dbReference type="PANTHER" id="PTHR38442:SF1">
    <property type="entry name" value="INNER MEMBRANE PROTEIN"/>
    <property type="match status" value="1"/>
</dbReference>
<dbReference type="InterPro" id="IPR007383">
    <property type="entry name" value="DUF445"/>
</dbReference>
<keyword evidence="2" id="KW-1185">Reference proteome</keyword>
<sequence length="409" mass="45202">MASGLLLGMTGGLAVTTALPAWHWVADTTALQILRSGARAGVVGGIADWFAVTALFRRPWGLPIPHTAILPQQKDRLGEALGRFVATQFFTEADVTRALEKVDLPRVIADTLRDENNMQALARTLRLTIPGLIDQLEDGRAVSALERALPVLLQGEDTARLAARSLRALVDSELHQEVLSFLLAKVKSALQKREPILREFIEARVREQGGRVLGWAIGASVAGRVLSALNMELERVDPRDSSLREGFTVWVRKEIDRIEYEPARRAQFVGAVSSVFAHDSLRAWSSELWVRLRNMMQEDLARDEGWSAAVINAGIEHLVDEMASDGALRNRIAQGAALAARRVLPTLRDKLSHYIASVVTRWDEAEMAERLEQRVGRDLQYIRINGTLVGFLAGAALDVISRLFFGVMP</sequence>
<dbReference type="PANTHER" id="PTHR38442">
    <property type="entry name" value="INNER MEMBRANE PROTEIN-RELATED"/>
    <property type="match status" value="1"/>
</dbReference>
<dbReference type="KEGG" id="nch:A0U93_03050"/>
<reference evidence="1 2" key="1">
    <citation type="submission" date="2016-03" db="EMBL/GenBank/DDBJ databases">
        <title>Acetic acid bacteria sequencing.</title>
        <authorList>
            <person name="Brandt J."/>
            <person name="Jakob F."/>
            <person name="Vogel R.F."/>
        </authorList>
    </citation>
    <scope>NUCLEOTIDE SEQUENCE [LARGE SCALE GENOMIC DNA]</scope>
    <source>
        <strain evidence="1 2">NBRC 101099</strain>
    </source>
</reference>
<protein>
    <recommendedName>
        <fullName evidence="3">DUF445 domain-containing protein</fullName>
    </recommendedName>
</protein>
<name>A0A1U9KTQ7_9PROT</name>
<dbReference type="Proteomes" id="UP000188604">
    <property type="component" value="Chromosome"/>
</dbReference>
<dbReference type="AlphaFoldDB" id="A0A1U9KTQ7"/>
<evidence type="ECO:0008006" key="3">
    <source>
        <dbReference type="Google" id="ProtNLM"/>
    </source>
</evidence>
<accession>A0A1U9KTQ7</accession>
<organism evidence="1 2">
    <name type="scientific">Neoasaia chiangmaiensis</name>
    <dbReference type="NCBI Taxonomy" id="320497"/>
    <lineage>
        <taxon>Bacteria</taxon>
        <taxon>Pseudomonadati</taxon>
        <taxon>Pseudomonadota</taxon>
        <taxon>Alphaproteobacteria</taxon>
        <taxon>Acetobacterales</taxon>
        <taxon>Acetobacteraceae</taxon>
        <taxon>Neoasaia</taxon>
    </lineage>
</organism>
<gene>
    <name evidence="1" type="ORF">A0U93_03050</name>
</gene>
<dbReference type="Pfam" id="PF04286">
    <property type="entry name" value="DUF445"/>
    <property type="match status" value="1"/>
</dbReference>
<dbReference type="GO" id="GO:0005886">
    <property type="term" value="C:plasma membrane"/>
    <property type="evidence" value="ECO:0007669"/>
    <property type="project" value="TreeGrafter"/>
</dbReference>
<proteinExistence type="predicted"/>
<dbReference type="EMBL" id="CP014691">
    <property type="protein sequence ID" value="AQS89234.1"/>
    <property type="molecule type" value="Genomic_DNA"/>
</dbReference>
<evidence type="ECO:0000313" key="2">
    <source>
        <dbReference type="Proteomes" id="UP000188604"/>
    </source>
</evidence>